<evidence type="ECO:0000256" key="5">
    <source>
        <dbReference type="ARBA" id="ARBA00023015"/>
    </source>
</evidence>
<proteinExistence type="inferred from homology"/>
<feature type="compositionally biased region" description="Low complexity" evidence="9">
    <location>
        <begin position="1"/>
        <end position="21"/>
    </location>
</feature>
<dbReference type="InterPro" id="IPR007412">
    <property type="entry name" value="FlgM"/>
</dbReference>
<dbReference type="GO" id="GO:0044781">
    <property type="term" value="P:bacterial-type flagellum organization"/>
    <property type="evidence" value="ECO:0007669"/>
    <property type="project" value="UniProtKB-KW"/>
</dbReference>
<evidence type="ECO:0000256" key="1">
    <source>
        <dbReference type="ARBA" id="ARBA00005322"/>
    </source>
</evidence>
<comment type="similarity">
    <text evidence="1">Belongs to the FlgM family.</text>
</comment>
<dbReference type="Pfam" id="PF04316">
    <property type="entry name" value="FlgM"/>
    <property type="match status" value="1"/>
</dbReference>
<name>A0A928YU67_9GAMM</name>
<dbReference type="AlphaFoldDB" id="A0A928YU67"/>
<keyword evidence="3" id="KW-0678">Repressor</keyword>
<evidence type="ECO:0000256" key="3">
    <source>
        <dbReference type="ARBA" id="ARBA00022491"/>
    </source>
</evidence>
<reference evidence="11" key="1">
    <citation type="submission" date="2018-07" db="EMBL/GenBank/DDBJ databases">
        <title>Genome assembly of strain Ka43.</title>
        <authorList>
            <person name="Kukolya J."/>
            <person name="Nagy I."/>
            <person name="Horvath B."/>
            <person name="Toth A."/>
        </authorList>
    </citation>
    <scope>NUCLEOTIDE SEQUENCE</scope>
    <source>
        <strain evidence="11">KB43</strain>
    </source>
</reference>
<keyword evidence="4" id="KW-1005">Bacterial flagellum biogenesis</keyword>
<evidence type="ECO:0000259" key="10">
    <source>
        <dbReference type="Pfam" id="PF04316"/>
    </source>
</evidence>
<feature type="region of interest" description="Disordered" evidence="9">
    <location>
        <begin position="1"/>
        <end position="45"/>
    </location>
</feature>
<sequence length="104" mass="11165">MVIDINNNFSSNASSASRNRATAPTTGKDTPAQAETIPAKSGKDQVVISEQAQGLRKLQTSIGNLPDVDSDRVNALRQAIAEGKFEINADRIAENMLNQDALLR</sequence>
<keyword evidence="12" id="KW-1185">Reference proteome</keyword>
<protein>
    <recommendedName>
        <fullName evidence="2">Negative regulator of flagellin synthesis</fullName>
    </recommendedName>
    <alternativeName>
        <fullName evidence="8">Anti-sigma-28 factor</fullName>
    </alternativeName>
</protein>
<dbReference type="Proteomes" id="UP000652567">
    <property type="component" value="Unassembled WGS sequence"/>
</dbReference>
<evidence type="ECO:0000256" key="7">
    <source>
        <dbReference type="ARBA" id="ARBA00024739"/>
    </source>
</evidence>
<accession>A0A928YU67</accession>
<evidence type="ECO:0000256" key="9">
    <source>
        <dbReference type="SAM" id="MobiDB-lite"/>
    </source>
</evidence>
<evidence type="ECO:0000256" key="8">
    <source>
        <dbReference type="ARBA" id="ARBA00030117"/>
    </source>
</evidence>
<keyword evidence="11" id="KW-0282">Flagellum</keyword>
<feature type="domain" description="Anti-sigma-28 factor FlgM C-terminal" evidence="10">
    <location>
        <begin position="44"/>
        <end position="98"/>
    </location>
</feature>
<dbReference type="InterPro" id="IPR031316">
    <property type="entry name" value="FlgM_C"/>
</dbReference>
<keyword evidence="11" id="KW-0966">Cell projection</keyword>
<dbReference type="GO" id="GO:0045892">
    <property type="term" value="P:negative regulation of DNA-templated transcription"/>
    <property type="evidence" value="ECO:0007669"/>
    <property type="project" value="InterPro"/>
</dbReference>
<keyword evidence="11" id="KW-0969">Cilium</keyword>
<evidence type="ECO:0000313" key="11">
    <source>
        <dbReference type="EMBL" id="MBE8717627.1"/>
    </source>
</evidence>
<organism evidence="11 12">
    <name type="scientific">Cellvibrio polysaccharolyticus</name>
    <dbReference type="NCBI Taxonomy" id="2082724"/>
    <lineage>
        <taxon>Bacteria</taxon>
        <taxon>Pseudomonadati</taxon>
        <taxon>Pseudomonadota</taxon>
        <taxon>Gammaproteobacteria</taxon>
        <taxon>Cellvibrionales</taxon>
        <taxon>Cellvibrionaceae</taxon>
        <taxon>Cellvibrio</taxon>
    </lineage>
</organism>
<dbReference type="RefSeq" id="WP_193909571.1">
    <property type="nucleotide sequence ID" value="NZ_PRDL01000001.1"/>
</dbReference>
<dbReference type="SUPFAM" id="SSF101498">
    <property type="entry name" value="Anti-sigma factor FlgM"/>
    <property type="match status" value="1"/>
</dbReference>
<evidence type="ECO:0000313" key="12">
    <source>
        <dbReference type="Proteomes" id="UP000652567"/>
    </source>
</evidence>
<comment type="function">
    <text evidence="7">Responsible for the coupling of flagellin expression to flagellar assembly by preventing expression of the flagellin genes when a component of the middle class of proteins is defective. It negatively regulates flagellar genes by inhibiting the activity of FliA by directly binding to FliA.</text>
</comment>
<dbReference type="EMBL" id="PRDL01000001">
    <property type="protein sequence ID" value="MBE8717627.1"/>
    <property type="molecule type" value="Genomic_DNA"/>
</dbReference>
<keyword evidence="6" id="KW-0804">Transcription</keyword>
<keyword evidence="5" id="KW-0805">Transcription regulation</keyword>
<evidence type="ECO:0000256" key="2">
    <source>
        <dbReference type="ARBA" id="ARBA00017823"/>
    </source>
</evidence>
<dbReference type="InterPro" id="IPR035890">
    <property type="entry name" value="Anti-sigma-28_factor_FlgM_sf"/>
</dbReference>
<gene>
    <name evidence="11" type="primary">flgM</name>
    <name evidence="11" type="ORF">C4F51_10550</name>
</gene>
<evidence type="ECO:0000256" key="4">
    <source>
        <dbReference type="ARBA" id="ARBA00022795"/>
    </source>
</evidence>
<comment type="caution">
    <text evidence="11">The sequence shown here is derived from an EMBL/GenBank/DDBJ whole genome shotgun (WGS) entry which is preliminary data.</text>
</comment>
<dbReference type="NCBIfam" id="TIGR03824">
    <property type="entry name" value="FlgM_jcvi"/>
    <property type="match status" value="1"/>
</dbReference>
<evidence type="ECO:0000256" key="6">
    <source>
        <dbReference type="ARBA" id="ARBA00023163"/>
    </source>
</evidence>